<dbReference type="SUPFAM" id="SSF56112">
    <property type="entry name" value="Protein kinase-like (PK-like)"/>
    <property type="match status" value="1"/>
</dbReference>
<dbReference type="InterPro" id="IPR004147">
    <property type="entry name" value="ABC1_dom"/>
</dbReference>
<dbReference type="InterPro" id="IPR050154">
    <property type="entry name" value="UbiB_kinase"/>
</dbReference>
<keyword evidence="4" id="KW-0418">Kinase</keyword>
<keyword evidence="5" id="KW-1185">Reference proteome</keyword>
<evidence type="ECO:0000313" key="5">
    <source>
        <dbReference type="Proteomes" id="UP000460287"/>
    </source>
</evidence>
<keyword evidence="2" id="KW-1133">Transmembrane helix</keyword>
<dbReference type="AlphaFoldDB" id="A0A7X2MX83"/>
<evidence type="ECO:0000259" key="3">
    <source>
        <dbReference type="Pfam" id="PF03109"/>
    </source>
</evidence>
<feature type="transmembrane region" description="Helical" evidence="2">
    <location>
        <begin position="508"/>
        <end position="529"/>
    </location>
</feature>
<dbReference type="GO" id="GO:0016301">
    <property type="term" value="F:kinase activity"/>
    <property type="evidence" value="ECO:0007669"/>
    <property type="project" value="UniProtKB-KW"/>
</dbReference>
<organism evidence="4 5">
    <name type="scientific">Inconstantimicrobium porci</name>
    <dbReference type="NCBI Taxonomy" id="2652291"/>
    <lineage>
        <taxon>Bacteria</taxon>
        <taxon>Bacillati</taxon>
        <taxon>Bacillota</taxon>
        <taxon>Clostridia</taxon>
        <taxon>Eubacteriales</taxon>
        <taxon>Clostridiaceae</taxon>
        <taxon>Inconstantimicrobium</taxon>
    </lineage>
</organism>
<evidence type="ECO:0000313" key="4">
    <source>
        <dbReference type="EMBL" id="MSR90758.1"/>
    </source>
</evidence>
<protein>
    <submittedName>
        <fullName evidence="4">AarF/ABC1/UbiB kinase family protein</fullName>
    </submittedName>
</protein>
<comment type="caution">
    <text evidence="4">The sequence shown here is derived from an EMBL/GenBank/DDBJ whole genome shotgun (WGS) entry which is preliminary data.</text>
</comment>
<gene>
    <name evidence="4" type="ORF">FYJ33_04810</name>
</gene>
<evidence type="ECO:0000256" key="2">
    <source>
        <dbReference type="SAM" id="Phobius"/>
    </source>
</evidence>
<dbReference type="RefSeq" id="WP_154530639.1">
    <property type="nucleotide sequence ID" value="NZ_JAQXTV010000021.1"/>
</dbReference>
<keyword evidence="2" id="KW-0472">Membrane</keyword>
<feature type="transmembrane region" description="Helical" evidence="2">
    <location>
        <begin position="478"/>
        <end position="496"/>
    </location>
</feature>
<dbReference type="PANTHER" id="PTHR10566:SF113">
    <property type="entry name" value="PROTEIN ACTIVITY OF BC1 COMPLEX KINASE 7, CHLOROPLASTIC"/>
    <property type="match status" value="1"/>
</dbReference>
<name>A0A7X2MX83_9CLOT</name>
<dbReference type="Pfam" id="PF03109">
    <property type="entry name" value="ABC1"/>
    <property type="match status" value="1"/>
</dbReference>
<evidence type="ECO:0000256" key="1">
    <source>
        <dbReference type="ARBA" id="ARBA00009670"/>
    </source>
</evidence>
<proteinExistence type="inferred from homology"/>
<dbReference type="PANTHER" id="PTHR10566">
    <property type="entry name" value="CHAPERONE-ACTIVITY OF BC1 COMPLEX CABC1 -RELATED"/>
    <property type="match status" value="1"/>
</dbReference>
<dbReference type="CDD" id="cd05121">
    <property type="entry name" value="ABC1_ADCK3-like"/>
    <property type="match status" value="1"/>
</dbReference>
<comment type="similarity">
    <text evidence="1">Belongs to the protein kinase superfamily. ADCK protein kinase family.</text>
</comment>
<dbReference type="Gene3D" id="1.10.510.10">
    <property type="entry name" value="Transferase(Phosphotransferase) domain 1"/>
    <property type="match status" value="1"/>
</dbReference>
<feature type="domain" description="ABC1 atypical kinase-like" evidence="3">
    <location>
        <begin position="74"/>
        <end position="317"/>
    </location>
</feature>
<dbReference type="EMBL" id="VULX01000004">
    <property type="protein sequence ID" value="MSR90758.1"/>
    <property type="molecule type" value="Genomic_DNA"/>
</dbReference>
<sequence>MKKKSFLRFKEIMGVFASYGFGYLIDSKKKRHEDAPKNLRRAFEELGSTFIKIGQILSTRPDILPEEYINELSKLQDSTNEEDFFSIKQVFFDEFKIDIEKAFKDIDIKPVACASIAQAYKAELNDGRKVIVKIQRPGIEEMINTDIHILKKLLGMVSFINEDEFLMNPVDALKEIEIETNKELNFELEKENILKFRELNKDVACIYAPKIIDEYCGRRVITMEYIEGFKITDIDKIEEYGYDRYDIGKKLALSFCKQVFNDGFFHGDPHPGNILIADNKICYIDFGSVGVLTESMKKSFNDAMVGVATRDTNKLVNFLIGVGIRRGKMDRNMLYEDVKYLLNMYLSTSIKNIKMSMLIREIIEIAKRNNIQLPIDFVMISKSALIIEGVVSKVSPDMDILDFVIPYVKSKNKYYFRESFNYDNIMISLYSFLKRSSELPDKYAELAENLNEGRVKVKIESTEFKDTMKEVNKMTNRVVFGVVVSGMIIGSSYILSANVGPKIKGVSIIGITGYVISGIFALYLLISILRSGNLK</sequence>
<dbReference type="Proteomes" id="UP000460287">
    <property type="component" value="Unassembled WGS sequence"/>
</dbReference>
<keyword evidence="4" id="KW-0808">Transferase</keyword>
<reference evidence="4 5" key="1">
    <citation type="submission" date="2019-08" db="EMBL/GenBank/DDBJ databases">
        <title>In-depth cultivation of the pig gut microbiome towards novel bacterial diversity and tailored functional studies.</title>
        <authorList>
            <person name="Wylensek D."/>
            <person name="Hitch T.C.A."/>
            <person name="Clavel T."/>
        </authorList>
    </citation>
    <scope>NUCLEOTIDE SEQUENCE [LARGE SCALE GENOMIC DNA]</scope>
    <source>
        <strain evidence="4 5">WCA-383-APC-5B</strain>
    </source>
</reference>
<keyword evidence="2" id="KW-0812">Transmembrane</keyword>
<accession>A0A7X2MX83</accession>
<dbReference type="InterPro" id="IPR011009">
    <property type="entry name" value="Kinase-like_dom_sf"/>
</dbReference>